<comment type="caution">
    <text evidence="2">The sequence shown here is derived from an EMBL/GenBank/DDBJ whole genome shotgun (WGS) entry which is preliminary data.</text>
</comment>
<feature type="region of interest" description="Disordered" evidence="1">
    <location>
        <begin position="78"/>
        <end position="135"/>
    </location>
</feature>
<evidence type="ECO:0000256" key="1">
    <source>
        <dbReference type="SAM" id="MobiDB-lite"/>
    </source>
</evidence>
<dbReference type="Proteomes" id="UP000324748">
    <property type="component" value="Unassembled WGS sequence"/>
</dbReference>
<dbReference type="AlphaFoldDB" id="A0A5B0PMI4"/>
<name>A0A5B0PMI4_PUCGR</name>
<feature type="compositionally biased region" description="Basic and acidic residues" evidence="1">
    <location>
        <begin position="102"/>
        <end position="113"/>
    </location>
</feature>
<evidence type="ECO:0000313" key="2">
    <source>
        <dbReference type="EMBL" id="KAA1101159.1"/>
    </source>
</evidence>
<keyword evidence="3" id="KW-1185">Reference proteome</keyword>
<proteinExistence type="predicted"/>
<protein>
    <submittedName>
        <fullName evidence="2">Uncharacterized protein</fullName>
    </submittedName>
</protein>
<dbReference type="EMBL" id="VSWC01000053">
    <property type="protein sequence ID" value="KAA1101159.1"/>
    <property type="molecule type" value="Genomic_DNA"/>
</dbReference>
<sequence>MAALSPVDDWLADFADELAASIETTSPGRGDQVDVYKEVQKQGKNDFSEILEPNSMTNNLAQAEFGHRQEIQHMFLPLESDGMDEGPTQTSEVHQAKRPRKDQHMHPEKKGKYTEPGTPHFDSKGKGVGKTTPKN</sequence>
<reference evidence="2 3" key="1">
    <citation type="submission" date="2019-05" db="EMBL/GenBank/DDBJ databases">
        <title>Emergence of the Ug99 lineage of the wheat stem rust pathogen through somatic hybridization.</title>
        <authorList>
            <person name="Li F."/>
            <person name="Upadhyaya N.M."/>
            <person name="Sperschneider J."/>
            <person name="Matny O."/>
            <person name="Nguyen-Phuc H."/>
            <person name="Mago R."/>
            <person name="Raley C."/>
            <person name="Miller M.E."/>
            <person name="Silverstein K.A.T."/>
            <person name="Henningsen E."/>
            <person name="Hirsch C.D."/>
            <person name="Visser B."/>
            <person name="Pretorius Z.A."/>
            <person name="Steffenson B.J."/>
            <person name="Schwessinger B."/>
            <person name="Dodds P.N."/>
            <person name="Figueroa M."/>
        </authorList>
    </citation>
    <scope>NUCLEOTIDE SEQUENCE [LARGE SCALE GENOMIC DNA]</scope>
    <source>
        <strain evidence="2">21-0</strain>
    </source>
</reference>
<evidence type="ECO:0000313" key="3">
    <source>
        <dbReference type="Proteomes" id="UP000324748"/>
    </source>
</evidence>
<organism evidence="2 3">
    <name type="scientific">Puccinia graminis f. sp. tritici</name>
    <dbReference type="NCBI Taxonomy" id="56615"/>
    <lineage>
        <taxon>Eukaryota</taxon>
        <taxon>Fungi</taxon>
        <taxon>Dikarya</taxon>
        <taxon>Basidiomycota</taxon>
        <taxon>Pucciniomycotina</taxon>
        <taxon>Pucciniomycetes</taxon>
        <taxon>Pucciniales</taxon>
        <taxon>Pucciniaceae</taxon>
        <taxon>Puccinia</taxon>
    </lineage>
</organism>
<gene>
    <name evidence="2" type="ORF">PGT21_009408</name>
</gene>
<accession>A0A5B0PMI4</accession>